<dbReference type="PANTHER" id="PTHR23150">
    <property type="entry name" value="SULFATASE MODIFYING FACTOR 1, 2"/>
    <property type="match status" value="1"/>
</dbReference>
<proteinExistence type="predicted"/>
<dbReference type="Pfam" id="PF03781">
    <property type="entry name" value="FGE-sulfatase"/>
    <property type="match status" value="1"/>
</dbReference>
<evidence type="ECO:0000256" key="1">
    <source>
        <dbReference type="SAM" id="SignalP"/>
    </source>
</evidence>
<dbReference type="SUPFAM" id="SSF56436">
    <property type="entry name" value="C-type lectin-like"/>
    <property type="match status" value="1"/>
</dbReference>
<evidence type="ECO:0000313" key="3">
    <source>
        <dbReference type="EMBL" id="VEJ20480.1"/>
    </source>
</evidence>
<evidence type="ECO:0000259" key="2">
    <source>
        <dbReference type="Pfam" id="PF03781"/>
    </source>
</evidence>
<dbReference type="EMBL" id="LR134516">
    <property type="protein sequence ID" value="VEJ20480.1"/>
    <property type="molecule type" value="Genomic_DNA"/>
</dbReference>
<dbReference type="PANTHER" id="PTHR23150:SF19">
    <property type="entry name" value="FORMYLGLYCINE-GENERATING ENZYME"/>
    <property type="match status" value="1"/>
</dbReference>
<keyword evidence="3" id="KW-0418">Kinase</keyword>
<feature type="domain" description="Sulfatase-modifying factor enzyme-like" evidence="2">
    <location>
        <begin position="21"/>
        <end position="250"/>
    </location>
</feature>
<dbReference type="RefSeq" id="WP_126303770.1">
    <property type="nucleotide sequence ID" value="NZ_LR134516.1"/>
</dbReference>
<accession>A0A3S5A1R8</accession>
<keyword evidence="3" id="KW-0808">Transferase</keyword>
<dbReference type="InterPro" id="IPR016187">
    <property type="entry name" value="CTDL_fold"/>
</dbReference>
<feature type="chain" id="PRO_5018653162" evidence="1">
    <location>
        <begin position="21"/>
        <end position="251"/>
    </location>
</feature>
<dbReference type="OrthoDB" id="9768004at2"/>
<keyword evidence="1" id="KW-0732">Signal</keyword>
<dbReference type="EC" id="2.7.11.1" evidence="3"/>
<dbReference type="AlphaFoldDB" id="A0A3S5A1R8"/>
<name>A0A3S5A1R8_9NEIS</name>
<keyword evidence="4" id="KW-1185">Reference proteome</keyword>
<evidence type="ECO:0000313" key="4">
    <source>
        <dbReference type="Proteomes" id="UP000268229"/>
    </source>
</evidence>
<gene>
    <name evidence="3" type="primary">pkn1</name>
    <name evidence="3" type="ORF">NCTC12227_00187</name>
</gene>
<dbReference type="InterPro" id="IPR051043">
    <property type="entry name" value="Sulfatase_Mod_Factor_Kinase"/>
</dbReference>
<dbReference type="Gene3D" id="3.90.1580.10">
    <property type="entry name" value="paralog of FGE (formylglycine-generating enzyme)"/>
    <property type="match status" value="1"/>
</dbReference>
<dbReference type="InterPro" id="IPR005532">
    <property type="entry name" value="SUMF_dom"/>
</dbReference>
<dbReference type="GO" id="GO:0004674">
    <property type="term" value="F:protein serine/threonine kinase activity"/>
    <property type="evidence" value="ECO:0007669"/>
    <property type="project" value="UniProtKB-EC"/>
</dbReference>
<dbReference type="GO" id="GO:0120147">
    <property type="term" value="F:formylglycine-generating oxidase activity"/>
    <property type="evidence" value="ECO:0007669"/>
    <property type="project" value="TreeGrafter"/>
</dbReference>
<dbReference type="Proteomes" id="UP000268229">
    <property type="component" value="Chromosome"/>
</dbReference>
<dbReference type="KEGG" id="nani:NCTC12227_00187"/>
<reference evidence="3 4" key="1">
    <citation type="submission" date="2018-12" db="EMBL/GenBank/DDBJ databases">
        <authorList>
            <consortium name="Pathogen Informatics"/>
        </authorList>
    </citation>
    <scope>NUCLEOTIDE SEQUENCE [LARGE SCALE GENOMIC DNA]</scope>
    <source>
        <strain evidence="3 4">NCTC12227</strain>
    </source>
</reference>
<dbReference type="InterPro" id="IPR042095">
    <property type="entry name" value="SUMF_sf"/>
</dbReference>
<dbReference type="STRING" id="326522.BWD08_00675"/>
<protein>
    <submittedName>
        <fullName evidence="3">Serine/threonine-protein kinase pkn1</fullName>
        <ecNumber evidence="3">2.7.11.1</ecNumber>
    </submittedName>
</protein>
<feature type="signal peptide" evidence="1">
    <location>
        <begin position="1"/>
        <end position="20"/>
    </location>
</feature>
<sequence length="251" mass="27973">MHTAKLFLIAFMLAAGTAAAADMVKVKGGGYRPLYLKKDTPMIVVKPFQMDVLPVTNADFADFVQKHPQWEYGKVGSKQAEQGYLRHWVKRGNGYAPKTEDLKQPVTNVSWFAANAYCNAQGKRLPTMDEWEFAGQASTTKVNGTTEENYNRIILDWYAEGSRKGLRDVGKSKPNYWGIYDMHGLIWEWTEDFNSSLLSSNAAAGNNMFCSGASAGSADPSDYAAFMRYGIRTSLQAKFVLNNLGFRCAKK</sequence>
<organism evidence="3 4">
    <name type="scientific">Neisseria animaloris</name>
    <dbReference type="NCBI Taxonomy" id="326522"/>
    <lineage>
        <taxon>Bacteria</taxon>
        <taxon>Pseudomonadati</taxon>
        <taxon>Pseudomonadota</taxon>
        <taxon>Betaproteobacteria</taxon>
        <taxon>Neisseriales</taxon>
        <taxon>Neisseriaceae</taxon>
        <taxon>Neisseria</taxon>
    </lineage>
</organism>